<name>A0A8S0WFD4_CYCAE</name>
<gene>
    <name evidence="2" type="ORF">AAE3_LOCUS10211</name>
</gene>
<dbReference type="Proteomes" id="UP000467700">
    <property type="component" value="Unassembled WGS sequence"/>
</dbReference>
<dbReference type="InterPro" id="IPR013103">
    <property type="entry name" value="RVT_2"/>
</dbReference>
<dbReference type="Pfam" id="PF07727">
    <property type="entry name" value="RVT_2"/>
    <property type="match status" value="1"/>
</dbReference>
<evidence type="ECO:0000259" key="1">
    <source>
        <dbReference type="Pfam" id="PF07727"/>
    </source>
</evidence>
<sequence>MGHCRLGAVIGCVVITFQFSVPNGQVAQWLELLVYIQMVQGSIPCLVAFPTFNKNCTWDIVKLPPGKTAIGSHWIWKVKYKADGEVERLKARLVAQGFSQQPGQDYFETFASTMRAATLRIVLALAAIDDMHLRSVDISYALTNGDIDVEIYMKQPEEFVQFGKEYVCKLNKSLYGLKQSARLWSEKLTKVLLEMGFKKTYSDASLFIFDRDGYEFLH</sequence>
<evidence type="ECO:0000313" key="2">
    <source>
        <dbReference type="EMBL" id="CAA7267880.1"/>
    </source>
</evidence>
<accession>A0A8S0WFD4</accession>
<dbReference type="InterPro" id="IPR043502">
    <property type="entry name" value="DNA/RNA_pol_sf"/>
</dbReference>
<evidence type="ECO:0000313" key="3">
    <source>
        <dbReference type="Proteomes" id="UP000467700"/>
    </source>
</evidence>
<organism evidence="2 3">
    <name type="scientific">Cyclocybe aegerita</name>
    <name type="common">Black poplar mushroom</name>
    <name type="synonym">Agrocybe aegerita</name>
    <dbReference type="NCBI Taxonomy" id="1973307"/>
    <lineage>
        <taxon>Eukaryota</taxon>
        <taxon>Fungi</taxon>
        <taxon>Dikarya</taxon>
        <taxon>Basidiomycota</taxon>
        <taxon>Agaricomycotina</taxon>
        <taxon>Agaricomycetes</taxon>
        <taxon>Agaricomycetidae</taxon>
        <taxon>Agaricales</taxon>
        <taxon>Agaricineae</taxon>
        <taxon>Bolbitiaceae</taxon>
        <taxon>Cyclocybe</taxon>
    </lineage>
</organism>
<feature type="domain" description="Reverse transcriptase Ty1/copia-type" evidence="1">
    <location>
        <begin position="56"/>
        <end position="208"/>
    </location>
</feature>
<dbReference type="EMBL" id="CACVBS010000064">
    <property type="protein sequence ID" value="CAA7267880.1"/>
    <property type="molecule type" value="Genomic_DNA"/>
</dbReference>
<dbReference type="AlphaFoldDB" id="A0A8S0WFD4"/>
<protein>
    <recommendedName>
        <fullName evidence="1">Reverse transcriptase Ty1/copia-type domain-containing protein</fullName>
    </recommendedName>
</protein>
<comment type="caution">
    <text evidence="2">The sequence shown here is derived from an EMBL/GenBank/DDBJ whole genome shotgun (WGS) entry which is preliminary data.</text>
</comment>
<proteinExistence type="predicted"/>
<dbReference type="OrthoDB" id="3059824at2759"/>
<keyword evidence="3" id="KW-1185">Reference proteome</keyword>
<reference evidence="2 3" key="1">
    <citation type="submission" date="2020-01" db="EMBL/GenBank/DDBJ databases">
        <authorList>
            <person name="Gupta K D."/>
        </authorList>
    </citation>
    <scope>NUCLEOTIDE SEQUENCE [LARGE SCALE GENOMIC DNA]</scope>
</reference>
<dbReference type="SUPFAM" id="SSF56672">
    <property type="entry name" value="DNA/RNA polymerases"/>
    <property type="match status" value="1"/>
</dbReference>